<reference evidence="2 3" key="1">
    <citation type="submission" date="2017-08" db="EMBL/GenBank/DDBJ databases">
        <title>Infants hospitalized years apart are colonized by the same room-sourced microbial strains.</title>
        <authorList>
            <person name="Brooks B."/>
            <person name="Olm M.R."/>
            <person name="Firek B.A."/>
            <person name="Baker R."/>
            <person name="Thomas B.C."/>
            <person name="Morowitz M.J."/>
            <person name="Banfield J.F."/>
        </authorList>
    </citation>
    <scope>NUCLEOTIDE SEQUENCE [LARGE SCALE GENOMIC DNA]</scope>
    <source>
        <strain evidence="2">S2_005_002_R2_33</strain>
    </source>
</reference>
<sequence length="300" mass="33229">MSALTNDVPLSVAVVIASFGRPQLLAQMYKLMQEQTVEPDALVFSVVSDSDVPEDYADRHGVQVIIGQKGLCSQRNRALDALGNTYDLIVFYDDDFVPSRGSLEGIKRFFASHPEVVGATGNVIGDGARGPGIPFEIARELIADHESRKFSPNCIVTSLEGLYGCNMVYRASAIETSRFDERLSLYGWQEDVDFASSLSSRGRIVKTFAFSGVHQGVKYGRTSGVRLGYSQVINPIYLVRKGTMSTSFATRLIVRNVVANHIRVFKPEPWIDRVGRVRGNWIAARDLLLGRLLPERIEVL</sequence>
<evidence type="ECO:0000313" key="2">
    <source>
        <dbReference type="EMBL" id="PZQ51175.1"/>
    </source>
</evidence>
<dbReference type="Pfam" id="PF00535">
    <property type="entry name" value="Glycos_transf_2"/>
    <property type="match status" value="1"/>
</dbReference>
<organism evidence="2 3">
    <name type="scientific">Novosphingobium pentaromativorans</name>
    <dbReference type="NCBI Taxonomy" id="205844"/>
    <lineage>
        <taxon>Bacteria</taxon>
        <taxon>Pseudomonadati</taxon>
        <taxon>Pseudomonadota</taxon>
        <taxon>Alphaproteobacteria</taxon>
        <taxon>Sphingomonadales</taxon>
        <taxon>Sphingomonadaceae</taxon>
        <taxon>Novosphingobium</taxon>
    </lineage>
</organism>
<dbReference type="InterPro" id="IPR029044">
    <property type="entry name" value="Nucleotide-diphossugar_trans"/>
</dbReference>
<proteinExistence type="predicted"/>
<dbReference type="SUPFAM" id="SSF53448">
    <property type="entry name" value="Nucleotide-diphospho-sugar transferases"/>
    <property type="match status" value="1"/>
</dbReference>
<dbReference type="GO" id="GO:0016740">
    <property type="term" value="F:transferase activity"/>
    <property type="evidence" value="ECO:0007669"/>
    <property type="project" value="UniProtKB-KW"/>
</dbReference>
<dbReference type="EMBL" id="QFPX01000026">
    <property type="protein sequence ID" value="PZQ51175.1"/>
    <property type="molecule type" value="Genomic_DNA"/>
</dbReference>
<accession>A0A2W5NJZ4</accession>
<dbReference type="InterPro" id="IPR001173">
    <property type="entry name" value="Glyco_trans_2-like"/>
</dbReference>
<comment type="caution">
    <text evidence="2">The sequence shown here is derived from an EMBL/GenBank/DDBJ whole genome shotgun (WGS) entry which is preliminary data.</text>
</comment>
<evidence type="ECO:0000313" key="3">
    <source>
        <dbReference type="Proteomes" id="UP000249082"/>
    </source>
</evidence>
<evidence type="ECO:0000259" key="1">
    <source>
        <dbReference type="Pfam" id="PF00535"/>
    </source>
</evidence>
<name>A0A2W5NJZ4_9SPHN</name>
<gene>
    <name evidence="2" type="ORF">DI555_21240</name>
</gene>
<dbReference type="Proteomes" id="UP000249082">
    <property type="component" value="Unassembled WGS sequence"/>
</dbReference>
<dbReference type="CDD" id="cd00761">
    <property type="entry name" value="Glyco_tranf_GTA_type"/>
    <property type="match status" value="1"/>
</dbReference>
<dbReference type="AlphaFoldDB" id="A0A2W5NJZ4"/>
<protein>
    <submittedName>
        <fullName evidence="2">Glycosyl transferase</fullName>
    </submittedName>
</protein>
<keyword evidence="2" id="KW-0808">Transferase</keyword>
<feature type="domain" description="Glycosyltransferase 2-like" evidence="1">
    <location>
        <begin position="14"/>
        <end position="172"/>
    </location>
</feature>
<dbReference type="Gene3D" id="3.90.550.10">
    <property type="entry name" value="Spore Coat Polysaccharide Biosynthesis Protein SpsA, Chain A"/>
    <property type="match status" value="1"/>
</dbReference>